<accession>A0A2G2ZQ61</accession>
<dbReference type="STRING" id="4072.A0A2G2ZQ61"/>
<dbReference type="AlphaFoldDB" id="A0A2G2ZQ61"/>
<dbReference type="SMR" id="A0A2G2ZQ61"/>
<comment type="caution">
    <text evidence="1">The sequence shown here is derived from an EMBL/GenBank/DDBJ whole genome shotgun (WGS) entry which is preliminary data.</text>
</comment>
<evidence type="ECO:0000313" key="1">
    <source>
        <dbReference type="EMBL" id="PHT84136.1"/>
    </source>
</evidence>
<reference evidence="1 2" key="2">
    <citation type="journal article" date="2017" name="Genome Biol.">
        <title>New reference genome sequences of hot pepper reveal the massive evolution of plant disease-resistance genes by retroduplication.</title>
        <authorList>
            <person name="Kim S."/>
            <person name="Park J."/>
            <person name="Yeom S.I."/>
            <person name="Kim Y.M."/>
            <person name="Seo E."/>
            <person name="Kim K.T."/>
            <person name="Kim M.S."/>
            <person name="Lee J.M."/>
            <person name="Cheong K."/>
            <person name="Shin H.S."/>
            <person name="Kim S.B."/>
            <person name="Han K."/>
            <person name="Lee J."/>
            <person name="Park M."/>
            <person name="Lee H.A."/>
            <person name="Lee H.Y."/>
            <person name="Lee Y."/>
            <person name="Oh S."/>
            <person name="Lee J.H."/>
            <person name="Choi E."/>
            <person name="Choi E."/>
            <person name="Lee S.E."/>
            <person name="Jeon J."/>
            <person name="Kim H."/>
            <person name="Choi G."/>
            <person name="Song H."/>
            <person name="Lee J."/>
            <person name="Lee S.C."/>
            <person name="Kwon J.K."/>
            <person name="Lee H.Y."/>
            <person name="Koo N."/>
            <person name="Hong Y."/>
            <person name="Kim R.W."/>
            <person name="Kang W.H."/>
            <person name="Huh J.H."/>
            <person name="Kang B.C."/>
            <person name="Yang T.J."/>
            <person name="Lee Y.H."/>
            <person name="Bennetzen J.L."/>
            <person name="Choi D."/>
        </authorList>
    </citation>
    <scope>NUCLEOTIDE SEQUENCE [LARGE SCALE GENOMIC DNA]</scope>
    <source>
        <strain evidence="2">cv. CM334</strain>
    </source>
</reference>
<organism evidence="1 2">
    <name type="scientific">Capsicum annuum</name>
    <name type="common">Capsicum pepper</name>
    <dbReference type="NCBI Taxonomy" id="4072"/>
    <lineage>
        <taxon>Eukaryota</taxon>
        <taxon>Viridiplantae</taxon>
        <taxon>Streptophyta</taxon>
        <taxon>Embryophyta</taxon>
        <taxon>Tracheophyta</taxon>
        <taxon>Spermatophyta</taxon>
        <taxon>Magnoliopsida</taxon>
        <taxon>eudicotyledons</taxon>
        <taxon>Gunneridae</taxon>
        <taxon>Pentapetalae</taxon>
        <taxon>asterids</taxon>
        <taxon>lamiids</taxon>
        <taxon>Solanales</taxon>
        <taxon>Solanaceae</taxon>
        <taxon>Solanoideae</taxon>
        <taxon>Capsiceae</taxon>
        <taxon>Capsicum</taxon>
    </lineage>
</organism>
<proteinExistence type="predicted"/>
<sequence>MLERKMGQNWVSTSVFASSLLEGKVLPCLKSKKFLAASPPSILKPKTLGLKSVGNLLNKMRIKKGRIDNCAKLRKLWGDNSQELFPEILD</sequence>
<dbReference type="EMBL" id="AYRZ02000004">
    <property type="protein sequence ID" value="PHT84136.1"/>
    <property type="molecule type" value="Genomic_DNA"/>
</dbReference>
<keyword evidence="2" id="KW-1185">Reference proteome</keyword>
<dbReference type="Proteomes" id="UP000222542">
    <property type="component" value="Unassembled WGS sequence"/>
</dbReference>
<gene>
    <name evidence="1" type="ORF">T459_12579</name>
</gene>
<evidence type="ECO:0000313" key="2">
    <source>
        <dbReference type="Proteomes" id="UP000222542"/>
    </source>
</evidence>
<protein>
    <submittedName>
        <fullName evidence="1">Uncharacterized protein</fullName>
    </submittedName>
</protein>
<dbReference type="Gramene" id="PHT84136">
    <property type="protein sequence ID" value="PHT84136"/>
    <property type="gene ID" value="T459_12579"/>
</dbReference>
<name>A0A2G2ZQ61_CAPAN</name>
<reference evidence="1 2" key="1">
    <citation type="journal article" date="2014" name="Nat. Genet.">
        <title>Genome sequence of the hot pepper provides insights into the evolution of pungency in Capsicum species.</title>
        <authorList>
            <person name="Kim S."/>
            <person name="Park M."/>
            <person name="Yeom S.I."/>
            <person name="Kim Y.M."/>
            <person name="Lee J.M."/>
            <person name="Lee H.A."/>
            <person name="Seo E."/>
            <person name="Choi J."/>
            <person name="Cheong K."/>
            <person name="Kim K.T."/>
            <person name="Jung K."/>
            <person name="Lee G.W."/>
            <person name="Oh S.K."/>
            <person name="Bae C."/>
            <person name="Kim S.B."/>
            <person name="Lee H.Y."/>
            <person name="Kim S.Y."/>
            <person name="Kim M.S."/>
            <person name="Kang B.C."/>
            <person name="Jo Y.D."/>
            <person name="Yang H.B."/>
            <person name="Jeong H.J."/>
            <person name="Kang W.H."/>
            <person name="Kwon J.K."/>
            <person name="Shin C."/>
            <person name="Lim J.Y."/>
            <person name="Park J.H."/>
            <person name="Huh J.H."/>
            <person name="Kim J.S."/>
            <person name="Kim B.D."/>
            <person name="Cohen O."/>
            <person name="Paran I."/>
            <person name="Suh M.C."/>
            <person name="Lee S.B."/>
            <person name="Kim Y.K."/>
            <person name="Shin Y."/>
            <person name="Noh S.J."/>
            <person name="Park J."/>
            <person name="Seo Y.S."/>
            <person name="Kwon S.Y."/>
            <person name="Kim H.A."/>
            <person name="Park J.M."/>
            <person name="Kim H.J."/>
            <person name="Choi S.B."/>
            <person name="Bosland P.W."/>
            <person name="Reeves G."/>
            <person name="Jo S.H."/>
            <person name="Lee B.W."/>
            <person name="Cho H.T."/>
            <person name="Choi H.S."/>
            <person name="Lee M.S."/>
            <person name="Yu Y."/>
            <person name="Do Choi Y."/>
            <person name="Park B.S."/>
            <person name="van Deynze A."/>
            <person name="Ashrafi H."/>
            <person name="Hill T."/>
            <person name="Kim W.T."/>
            <person name="Pai H.S."/>
            <person name="Ahn H.K."/>
            <person name="Yeam I."/>
            <person name="Giovannoni J.J."/>
            <person name="Rose J.K."/>
            <person name="Sorensen I."/>
            <person name="Lee S.J."/>
            <person name="Kim R.W."/>
            <person name="Choi I.Y."/>
            <person name="Choi B.S."/>
            <person name="Lim J.S."/>
            <person name="Lee Y.H."/>
            <person name="Choi D."/>
        </authorList>
    </citation>
    <scope>NUCLEOTIDE SEQUENCE [LARGE SCALE GENOMIC DNA]</scope>
    <source>
        <strain evidence="2">cv. CM334</strain>
    </source>
</reference>